<dbReference type="InterPro" id="IPR051685">
    <property type="entry name" value="Ycf3/AcsC/BcsC/TPR_MFPF"/>
</dbReference>
<dbReference type="Gene3D" id="1.25.40.10">
    <property type="entry name" value="Tetratricopeptide repeat domain"/>
    <property type="match status" value="1"/>
</dbReference>
<evidence type="ECO:0000256" key="2">
    <source>
        <dbReference type="ARBA" id="ARBA00022803"/>
    </source>
</evidence>
<dbReference type="PANTHER" id="PTHR44943">
    <property type="entry name" value="CELLULOSE SYNTHASE OPERON PROTEIN C"/>
    <property type="match status" value="1"/>
</dbReference>
<keyword evidence="1" id="KW-0677">Repeat</keyword>
<evidence type="ECO:0000313" key="3">
    <source>
        <dbReference type="EMBL" id="VAX33405.1"/>
    </source>
</evidence>
<dbReference type="Pfam" id="PF13432">
    <property type="entry name" value="TPR_16"/>
    <property type="match status" value="1"/>
</dbReference>
<dbReference type="AlphaFoldDB" id="A0A3B1DNW6"/>
<sequence>MRKNGLINPAVPFSAQGYLRHRGLPLLCILVIILFTASCTEKSDTPPATPPPEGVSHSPIISADRDIKRLRETVSKEPADLNALIELGNLLMDNGRFREAIKIYEKILVRNPENVNVRVDLGTCYRNSGDPERAAGAYRKALSYDPKNLYAHRNLGIVLAYDLGRTGEAITEFKAYLELSPDVSDTRKVKQAIRELKERS</sequence>
<dbReference type="PROSITE" id="PS50005">
    <property type="entry name" value="TPR"/>
    <property type="match status" value="2"/>
</dbReference>
<protein>
    <submittedName>
        <fullName evidence="3">Uncharacterized protein</fullName>
    </submittedName>
</protein>
<proteinExistence type="predicted"/>
<organism evidence="3">
    <name type="scientific">hydrothermal vent metagenome</name>
    <dbReference type="NCBI Taxonomy" id="652676"/>
    <lineage>
        <taxon>unclassified sequences</taxon>
        <taxon>metagenomes</taxon>
        <taxon>ecological metagenomes</taxon>
    </lineage>
</organism>
<dbReference type="SUPFAM" id="SSF48452">
    <property type="entry name" value="TPR-like"/>
    <property type="match status" value="1"/>
</dbReference>
<dbReference type="InterPro" id="IPR011990">
    <property type="entry name" value="TPR-like_helical_dom_sf"/>
</dbReference>
<dbReference type="EMBL" id="UOGI01000178">
    <property type="protein sequence ID" value="VAX33405.1"/>
    <property type="molecule type" value="Genomic_DNA"/>
</dbReference>
<accession>A0A3B1DNW6</accession>
<evidence type="ECO:0000256" key="1">
    <source>
        <dbReference type="ARBA" id="ARBA00022737"/>
    </source>
</evidence>
<name>A0A3B1DNW6_9ZZZZ</name>
<dbReference type="InterPro" id="IPR019734">
    <property type="entry name" value="TPR_rpt"/>
</dbReference>
<dbReference type="SMART" id="SM00028">
    <property type="entry name" value="TPR"/>
    <property type="match status" value="3"/>
</dbReference>
<keyword evidence="2" id="KW-0802">TPR repeat</keyword>
<dbReference type="PROSITE" id="PS50293">
    <property type="entry name" value="TPR_REGION"/>
    <property type="match status" value="1"/>
</dbReference>
<gene>
    <name evidence="3" type="ORF">MNBD_NITROSPIRAE03-926</name>
</gene>
<reference evidence="3" key="1">
    <citation type="submission" date="2018-06" db="EMBL/GenBank/DDBJ databases">
        <authorList>
            <person name="Zhirakovskaya E."/>
        </authorList>
    </citation>
    <scope>NUCLEOTIDE SEQUENCE</scope>
</reference>
<dbReference type="PANTHER" id="PTHR44943:SF8">
    <property type="entry name" value="TPR REPEAT-CONTAINING PROTEIN MJ0263"/>
    <property type="match status" value="1"/>
</dbReference>